<dbReference type="EMBL" id="BLAL01000338">
    <property type="protein sequence ID" value="GET04287.1"/>
    <property type="molecule type" value="Genomic_DNA"/>
</dbReference>
<evidence type="ECO:0000313" key="3">
    <source>
        <dbReference type="Proteomes" id="UP000247702"/>
    </source>
</evidence>
<accession>A0A2Z6RK17</accession>
<gene>
    <name evidence="2" type="ORF">RCL2_003059100</name>
    <name evidence="1" type="ORF">RclHR1_05020005</name>
</gene>
<dbReference type="Proteomes" id="UP000615446">
    <property type="component" value="Unassembled WGS sequence"/>
</dbReference>
<organism evidence="1 3">
    <name type="scientific">Rhizophagus clarus</name>
    <dbReference type="NCBI Taxonomy" id="94130"/>
    <lineage>
        <taxon>Eukaryota</taxon>
        <taxon>Fungi</taxon>
        <taxon>Fungi incertae sedis</taxon>
        <taxon>Mucoromycota</taxon>
        <taxon>Glomeromycotina</taxon>
        <taxon>Glomeromycetes</taxon>
        <taxon>Glomerales</taxon>
        <taxon>Glomeraceae</taxon>
        <taxon>Rhizophagus</taxon>
    </lineage>
</organism>
<sequence length="90" mass="10058">MTTSITLKKAVIVNICEKSQPLLPDSQPMVNVSIDDPDHLPPKVSVKTVLGTELLVEVISNDEFLILLSKEFTINDLSYMFKKVVTLNEQ</sequence>
<protein>
    <submittedName>
        <fullName evidence="1">Uncharacterized protein</fullName>
    </submittedName>
</protein>
<reference evidence="1 3" key="1">
    <citation type="submission" date="2017-11" db="EMBL/GenBank/DDBJ databases">
        <title>The genome of Rhizophagus clarus HR1 reveals common genetic basis of auxotrophy among arbuscular mycorrhizal fungi.</title>
        <authorList>
            <person name="Kobayashi Y."/>
        </authorList>
    </citation>
    <scope>NUCLEOTIDE SEQUENCE [LARGE SCALE GENOMIC DNA]</scope>
    <source>
        <strain evidence="1 3">HR1</strain>
    </source>
</reference>
<evidence type="ECO:0000313" key="2">
    <source>
        <dbReference type="EMBL" id="GET04287.1"/>
    </source>
</evidence>
<comment type="caution">
    <text evidence="1">The sequence shown here is derived from an EMBL/GenBank/DDBJ whole genome shotgun (WGS) entry which is preliminary data.</text>
</comment>
<evidence type="ECO:0000313" key="1">
    <source>
        <dbReference type="EMBL" id="GBC03228.1"/>
    </source>
</evidence>
<name>A0A2Z6RK17_9GLOM</name>
<dbReference type="AlphaFoldDB" id="A0A2Z6RK17"/>
<dbReference type="Proteomes" id="UP000247702">
    <property type="component" value="Unassembled WGS sequence"/>
</dbReference>
<dbReference type="EMBL" id="BEXD01003874">
    <property type="protein sequence ID" value="GBC03228.1"/>
    <property type="molecule type" value="Genomic_DNA"/>
</dbReference>
<keyword evidence="3" id="KW-1185">Reference proteome</keyword>
<reference evidence="2" key="2">
    <citation type="submission" date="2019-10" db="EMBL/GenBank/DDBJ databases">
        <title>Conservation and host-specific expression of non-tandemly repeated heterogenous ribosome RNA gene in arbuscular mycorrhizal fungi.</title>
        <authorList>
            <person name="Maeda T."/>
            <person name="Kobayashi Y."/>
            <person name="Nakagawa T."/>
            <person name="Ezawa T."/>
            <person name="Yamaguchi K."/>
            <person name="Bino T."/>
            <person name="Nishimoto Y."/>
            <person name="Shigenobu S."/>
            <person name="Kawaguchi M."/>
        </authorList>
    </citation>
    <scope>NUCLEOTIDE SEQUENCE</scope>
    <source>
        <strain evidence="2">HR1</strain>
    </source>
</reference>
<proteinExistence type="predicted"/>